<keyword evidence="2" id="KW-1185">Reference proteome</keyword>
<sequence length="158" mass="17960">MHGRLGAWGCLNVNGEVEEDYEVVEGQSGRDARGNDCLVFDEFERWRCRPCFERGTTEFTPALHGIPRALYRLPTFIFRYPDALLFFLSIVPHNHLRHIRSITLDGAYPEDFINYSYMTHLEGLSSFYQQQYAEHISSIAAIDGHGDGVSKGEPDGDS</sequence>
<dbReference type="EMBL" id="PDNB01000248">
    <property type="protein sequence ID" value="PGG97435.1"/>
    <property type="molecule type" value="Genomic_DNA"/>
</dbReference>
<evidence type="ECO:0000313" key="1">
    <source>
        <dbReference type="EMBL" id="PGG97435.1"/>
    </source>
</evidence>
<protein>
    <submittedName>
        <fullName evidence="1">Uncharacterized protein</fullName>
    </submittedName>
</protein>
<dbReference type="STRING" id="1447875.A0A2B7WL07"/>
<dbReference type="AlphaFoldDB" id="A0A2B7WL07"/>
<gene>
    <name evidence="1" type="ORF">AJ79_09196</name>
</gene>
<name>A0A2B7WL07_9EURO</name>
<proteinExistence type="predicted"/>
<evidence type="ECO:0000313" key="2">
    <source>
        <dbReference type="Proteomes" id="UP000223968"/>
    </source>
</evidence>
<dbReference type="Proteomes" id="UP000223968">
    <property type="component" value="Unassembled WGS sequence"/>
</dbReference>
<reference evidence="1 2" key="1">
    <citation type="submission" date="2017-10" db="EMBL/GenBank/DDBJ databases">
        <title>Comparative genomics in systemic dimorphic fungi from Ajellomycetaceae.</title>
        <authorList>
            <person name="Munoz J.F."/>
            <person name="Mcewen J.G."/>
            <person name="Clay O.K."/>
            <person name="Cuomo C.A."/>
        </authorList>
    </citation>
    <scope>NUCLEOTIDE SEQUENCE [LARGE SCALE GENOMIC DNA]</scope>
    <source>
        <strain evidence="1 2">UAMH5409</strain>
    </source>
</reference>
<accession>A0A2B7WL07</accession>
<comment type="caution">
    <text evidence="1">The sequence shown here is derived from an EMBL/GenBank/DDBJ whole genome shotgun (WGS) entry which is preliminary data.</text>
</comment>
<organism evidence="1 2">
    <name type="scientific">Helicocarpus griseus UAMH5409</name>
    <dbReference type="NCBI Taxonomy" id="1447875"/>
    <lineage>
        <taxon>Eukaryota</taxon>
        <taxon>Fungi</taxon>
        <taxon>Dikarya</taxon>
        <taxon>Ascomycota</taxon>
        <taxon>Pezizomycotina</taxon>
        <taxon>Eurotiomycetes</taxon>
        <taxon>Eurotiomycetidae</taxon>
        <taxon>Onygenales</taxon>
        <taxon>Ajellomycetaceae</taxon>
        <taxon>Helicocarpus</taxon>
    </lineage>
</organism>